<dbReference type="Pfam" id="PF00211">
    <property type="entry name" value="Guanylate_cyc"/>
    <property type="match status" value="1"/>
</dbReference>
<feature type="non-terminal residue" evidence="2">
    <location>
        <position position="207"/>
    </location>
</feature>
<evidence type="ECO:0000313" key="2">
    <source>
        <dbReference type="EMBL" id="MFC1850820.1"/>
    </source>
</evidence>
<protein>
    <submittedName>
        <fullName evidence="2">Adenylate/guanylate cyclase domain-containing protein</fullName>
    </submittedName>
</protein>
<accession>A0ABV6YX91</accession>
<feature type="domain" description="Guanylate cyclase" evidence="1">
    <location>
        <begin position="56"/>
        <end position="188"/>
    </location>
</feature>
<comment type="caution">
    <text evidence="2">The sequence shown here is derived from an EMBL/GenBank/DDBJ whole genome shotgun (WGS) entry which is preliminary data.</text>
</comment>
<sequence>MALCTNCGAELLEDITVCKTCGHVFTSRLSVTSPPEESPFSPEVRAASSREMTTVTVLIAHAVGFSAMSEIREPEEVRLIRQQVLSIAKKCITDHGGFFETHREYDVSALFGVARPLDDNAYPALRAAIQFQEELKSFNEKQQKRGFPLLQLRIGINTGRALAAAVEGRDWHQSPVLAATIEVGALLEQACPPGGIRMAHETYRHVR</sequence>
<dbReference type="InterPro" id="IPR029787">
    <property type="entry name" value="Nucleotide_cyclase"/>
</dbReference>
<dbReference type="InterPro" id="IPR050697">
    <property type="entry name" value="Adenylyl/Guanylyl_Cyclase_3/4"/>
</dbReference>
<dbReference type="PANTHER" id="PTHR43081:SF1">
    <property type="entry name" value="ADENYLATE CYCLASE, TERMINAL-DIFFERENTIATION SPECIFIC"/>
    <property type="match status" value="1"/>
</dbReference>
<name>A0ABV6YX91_UNCC1</name>
<organism evidence="2 3">
    <name type="scientific">candidate division CSSED10-310 bacterium</name>
    <dbReference type="NCBI Taxonomy" id="2855610"/>
    <lineage>
        <taxon>Bacteria</taxon>
        <taxon>Bacteria division CSSED10-310</taxon>
    </lineage>
</organism>
<dbReference type="PROSITE" id="PS50125">
    <property type="entry name" value="GUANYLATE_CYCLASE_2"/>
    <property type="match status" value="1"/>
</dbReference>
<proteinExistence type="predicted"/>
<dbReference type="InterPro" id="IPR001054">
    <property type="entry name" value="A/G_cyclase"/>
</dbReference>
<keyword evidence="3" id="KW-1185">Reference proteome</keyword>
<dbReference type="EMBL" id="JBHPBY010000127">
    <property type="protein sequence ID" value="MFC1850820.1"/>
    <property type="molecule type" value="Genomic_DNA"/>
</dbReference>
<reference evidence="2 3" key="1">
    <citation type="submission" date="2024-09" db="EMBL/GenBank/DDBJ databases">
        <title>Laminarin stimulates single cell rates of sulfate reduction while oxygen inhibits transcriptomic activity in coastal marine sediment.</title>
        <authorList>
            <person name="Lindsay M."/>
            <person name="Orcutt B."/>
            <person name="Emerson D."/>
            <person name="Stepanauskas R."/>
            <person name="D'Angelo T."/>
        </authorList>
    </citation>
    <scope>NUCLEOTIDE SEQUENCE [LARGE SCALE GENOMIC DNA]</scope>
    <source>
        <strain evidence="2">SAG AM-311-K15</strain>
    </source>
</reference>
<evidence type="ECO:0000313" key="3">
    <source>
        <dbReference type="Proteomes" id="UP001594351"/>
    </source>
</evidence>
<dbReference type="SUPFAM" id="SSF55073">
    <property type="entry name" value="Nucleotide cyclase"/>
    <property type="match status" value="1"/>
</dbReference>
<dbReference type="PANTHER" id="PTHR43081">
    <property type="entry name" value="ADENYLATE CYCLASE, TERMINAL-DIFFERENTIATION SPECIFIC-RELATED"/>
    <property type="match status" value="1"/>
</dbReference>
<gene>
    <name evidence="2" type="ORF">ACFL27_11555</name>
</gene>
<dbReference type="Proteomes" id="UP001594351">
    <property type="component" value="Unassembled WGS sequence"/>
</dbReference>
<dbReference type="CDD" id="cd07302">
    <property type="entry name" value="CHD"/>
    <property type="match status" value="1"/>
</dbReference>
<evidence type="ECO:0000259" key="1">
    <source>
        <dbReference type="PROSITE" id="PS50125"/>
    </source>
</evidence>
<dbReference type="Gene3D" id="3.30.70.1230">
    <property type="entry name" value="Nucleotide cyclase"/>
    <property type="match status" value="1"/>
</dbReference>